<dbReference type="AlphaFoldDB" id="A0A7K3WCH9"/>
<evidence type="ECO:0000256" key="4">
    <source>
        <dbReference type="ARBA" id="ARBA00022741"/>
    </source>
</evidence>
<dbReference type="GO" id="GO:0005886">
    <property type="term" value="C:plasma membrane"/>
    <property type="evidence" value="ECO:0007669"/>
    <property type="project" value="UniProtKB-SubCell"/>
</dbReference>
<evidence type="ECO:0000256" key="3">
    <source>
        <dbReference type="ARBA" id="ARBA00022475"/>
    </source>
</evidence>
<dbReference type="PROSITE" id="PS00211">
    <property type="entry name" value="ABC_TRANSPORTER_1"/>
    <property type="match status" value="1"/>
</dbReference>
<evidence type="ECO:0000256" key="1">
    <source>
        <dbReference type="ARBA" id="ARBA00004202"/>
    </source>
</evidence>
<comment type="caution">
    <text evidence="10">The sequence shown here is derived from an EMBL/GenBank/DDBJ whole genome shotgun (WGS) entry which is preliminary data.</text>
</comment>
<comment type="subcellular location">
    <subcellularLocation>
        <location evidence="1">Cell membrane</location>
        <topology evidence="1">Peripheral membrane protein</topology>
    </subcellularLocation>
</comment>
<evidence type="ECO:0000256" key="2">
    <source>
        <dbReference type="ARBA" id="ARBA00022448"/>
    </source>
</evidence>
<dbReference type="SMART" id="SM00382">
    <property type="entry name" value="AAA"/>
    <property type="match status" value="1"/>
</dbReference>
<dbReference type="InterPro" id="IPR027417">
    <property type="entry name" value="P-loop_NTPase"/>
</dbReference>
<dbReference type="Proteomes" id="UP000470470">
    <property type="component" value="Unassembled WGS sequence"/>
</dbReference>
<evidence type="ECO:0000313" key="11">
    <source>
        <dbReference type="Proteomes" id="UP000470470"/>
    </source>
</evidence>
<dbReference type="RefSeq" id="WP_162393087.1">
    <property type="nucleotide sequence ID" value="NZ_JAABOZ010000004.1"/>
</dbReference>
<dbReference type="GO" id="GO:0046677">
    <property type="term" value="P:response to antibiotic"/>
    <property type="evidence" value="ECO:0007669"/>
    <property type="project" value="UniProtKB-KW"/>
</dbReference>
<dbReference type="PROSITE" id="PS50893">
    <property type="entry name" value="ABC_TRANSPORTER_2"/>
    <property type="match status" value="1"/>
</dbReference>
<evidence type="ECO:0000256" key="6">
    <source>
        <dbReference type="ARBA" id="ARBA00022967"/>
    </source>
</evidence>
<keyword evidence="8" id="KW-0046">Antibiotic resistance</keyword>
<reference evidence="10 11" key="1">
    <citation type="submission" date="2020-02" db="EMBL/GenBank/DDBJ databases">
        <title>The whole genome sequence of CPCC 205119.</title>
        <authorList>
            <person name="Jiang Z."/>
        </authorList>
    </citation>
    <scope>NUCLEOTIDE SEQUENCE [LARGE SCALE GENOMIC DNA]</scope>
    <source>
        <strain evidence="10 11">CPCC 205119</strain>
    </source>
</reference>
<dbReference type="InterPro" id="IPR017871">
    <property type="entry name" value="ABC_transporter-like_CS"/>
</dbReference>
<keyword evidence="2" id="KW-0813">Transport</keyword>
<name>A0A7K3WCH9_9ACTN</name>
<dbReference type="GO" id="GO:0016887">
    <property type="term" value="F:ATP hydrolysis activity"/>
    <property type="evidence" value="ECO:0007669"/>
    <property type="project" value="InterPro"/>
</dbReference>
<dbReference type="PANTHER" id="PTHR42711:SF19">
    <property type="entry name" value="DOXORUBICIN RESISTANCE ATP-BINDING PROTEIN DRRA"/>
    <property type="match status" value="1"/>
</dbReference>
<keyword evidence="11" id="KW-1185">Reference proteome</keyword>
<keyword evidence="6" id="KW-1278">Translocase</keyword>
<feature type="domain" description="ABC transporter" evidence="9">
    <location>
        <begin position="5"/>
        <end position="235"/>
    </location>
</feature>
<keyword evidence="5 10" id="KW-0067">ATP-binding</keyword>
<keyword evidence="3" id="KW-1003">Cell membrane</keyword>
<dbReference type="FunFam" id="3.40.50.300:FF:000589">
    <property type="entry name" value="ABC transporter, ATP-binding subunit"/>
    <property type="match status" value="1"/>
</dbReference>
<organism evidence="10 11">
    <name type="scientific">Goekera deserti</name>
    <dbReference type="NCBI Taxonomy" id="2497753"/>
    <lineage>
        <taxon>Bacteria</taxon>
        <taxon>Bacillati</taxon>
        <taxon>Actinomycetota</taxon>
        <taxon>Actinomycetes</taxon>
        <taxon>Geodermatophilales</taxon>
        <taxon>Geodermatophilaceae</taxon>
        <taxon>Goekera</taxon>
    </lineage>
</organism>
<dbReference type="InterPro" id="IPR050763">
    <property type="entry name" value="ABC_transporter_ATP-binding"/>
</dbReference>
<evidence type="ECO:0000313" key="10">
    <source>
        <dbReference type="EMBL" id="NEL54172.1"/>
    </source>
</evidence>
<dbReference type="InterPro" id="IPR003439">
    <property type="entry name" value="ABC_transporter-like_ATP-bd"/>
</dbReference>
<dbReference type="Pfam" id="PF00005">
    <property type="entry name" value="ABC_tran"/>
    <property type="match status" value="1"/>
</dbReference>
<keyword evidence="7" id="KW-0472">Membrane</keyword>
<dbReference type="GO" id="GO:0005524">
    <property type="term" value="F:ATP binding"/>
    <property type="evidence" value="ECO:0007669"/>
    <property type="project" value="UniProtKB-KW"/>
</dbReference>
<accession>A0A7K3WCH9</accession>
<dbReference type="Gene3D" id="3.40.50.300">
    <property type="entry name" value="P-loop containing nucleotide triphosphate hydrolases"/>
    <property type="match status" value="1"/>
</dbReference>
<keyword evidence="4" id="KW-0547">Nucleotide-binding</keyword>
<evidence type="ECO:0000256" key="7">
    <source>
        <dbReference type="ARBA" id="ARBA00023136"/>
    </source>
</evidence>
<protein>
    <submittedName>
        <fullName evidence="10">ATP-binding cassette domain-containing protein</fullName>
    </submittedName>
</protein>
<sequence length="321" mass="33948">MTGAISIQGLAKRYGEKVVLDGMDLQVARRSVCALLGPNGAGKTTAVRVMTTLVRPDGGTVQVAGFDVRRHPREVRRRIGLVGQQPAVDDVLGARQNLVLFARLHHLDRRAAGVRADELLAQVGLLDTGSTPVRDFSGGMRRRLDIAAGLVLAPEVLFLDEPTTGLDPAGRRDVWEAIRALVARGTSVLLTTQYLEEAEQLADDVCVLDGGRVVARGTPGELTAAVGGDRLELVVADPRRAQEAVLLAERAAGSAPGSAPPGTGERVVVPVARRHGVVGAVVRALDEAGIAVDDVVLRPTTLDEAYLRITGRDDERAEVSA</sequence>
<dbReference type="InterPro" id="IPR003593">
    <property type="entry name" value="AAA+_ATPase"/>
</dbReference>
<evidence type="ECO:0000256" key="5">
    <source>
        <dbReference type="ARBA" id="ARBA00022840"/>
    </source>
</evidence>
<evidence type="ECO:0000256" key="8">
    <source>
        <dbReference type="ARBA" id="ARBA00023251"/>
    </source>
</evidence>
<proteinExistence type="predicted"/>
<dbReference type="PANTHER" id="PTHR42711">
    <property type="entry name" value="ABC TRANSPORTER ATP-BINDING PROTEIN"/>
    <property type="match status" value="1"/>
</dbReference>
<evidence type="ECO:0000259" key="9">
    <source>
        <dbReference type="PROSITE" id="PS50893"/>
    </source>
</evidence>
<dbReference type="EMBL" id="JAAGWK010000010">
    <property type="protein sequence ID" value="NEL54172.1"/>
    <property type="molecule type" value="Genomic_DNA"/>
</dbReference>
<gene>
    <name evidence="10" type="ORF">G1H19_09190</name>
</gene>
<dbReference type="SUPFAM" id="SSF52540">
    <property type="entry name" value="P-loop containing nucleoside triphosphate hydrolases"/>
    <property type="match status" value="1"/>
</dbReference>